<dbReference type="SMART" id="SM00156">
    <property type="entry name" value="PP2Ac"/>
    <property type="match status" value="1"/>
</dbReference>
<dbReference type="InterPro" id="IPR018247">
    <property type="entry name" value="EF_Hand_1_Ca_BS"/>
</dbReference>
<dbReference type="Gene3D" id="3.60.21.10">
    <property type="match status" value="1"/>
</dbReference>
<dbReference type="PRINTS" id="PR00114">
    <property type="entry name" value="STPHPHTASE"/>
</dbReference>
<dbReference type="PROSITE" id="PS00018">
    <property type="entry name" value="EF_HAND_1"/>
    <property type="match status" value="1"/>
</dbReference>
<organism evidence="8 9">
    <name type="scientific">Macrostomum lignano</name>
    <dbReference type="NCBI Taxonomy" id="282301"/>
    <lineage>
        <taxon>Eukaryota</taxon>
        <taxon>Metazoa</taxon>
        <taxon>Spiralia</taxon>
        <taxon>Lophotrochozoa</taxon>
        <taxon>Platyhelminthes</taxon>
        <taxon>Rhabditophora</taxon>
        <taxon>Macrostomorpha</taxon>
        <taxon>Macrostomida</taxon>
        <taxon>Macrostomidae</taxon>
        <taxon>Macrostomum</taxon>
    </lineage>
</organism>
<dbReference type="Pfam" id="PF00036">
    <property type="entry name" value="EF-hand_1"/>
    <property type="match status" value="1"/>
</dbReference>
<feature type="region of interest" description="Disordered" evidence="6">
    <location>
        <begin position="1"/>
        <end position="37"/>
    </location>
</feature>
<dbReference type="AlphaFoldDB" id="A0A1I8JRK6"/>
<dbReference type="Pfam" id="PF00149">
    <property type="entry name" value="Metallophos"/>
    <property type="match status" value="1"/>
</dbReference>
<feature type="region of interest" description="Disordered" evidence="6">
    <location>
        <begin position="135"/>
        <end position="179"/>
    </location>
</feature>
<evidence type="ECO:0000313" key="8">
    <source>
        <dbReference type="Proteomes" id="UP000095280"/>
    </source>
</evidence>
<dbReference type="PANTHER" id="PTHR45668">
    <property type="entry name" value="SERINE/THREONINE-PROTEIN PHOSPHATASE 5-RELATED"/>
    <property type="match status" value="1"/>
</dbReference>
<reference evidence="9" key="1">
    <citation type="submission" date="2016-11" db="UniProtKB">
        <authorList>
            <consortium name="WormBaseParasite"/>
        </authorList>
    </citation>
    <scope>IDENTIFICATION</scope>
</reference>
<dbReference type="InterPro" id="IPR004843">
    <property type="entry name" value="Calcineurin-like_PHP"/>
</dbReference>
<dbReference type="SUPFAM" id="SSF56300">
    <property type="entry name" value="Metallo-dependent phosphatases"/>
    <property type="match status" value="1"/>
</dbReference>
<dbReference type="CDD" id="cd00051">
    <property type="entry name" value="EFh"/>
    <property type="match status" value="1"/>
</dbReference>
<feature type="compositionally biased region" description="Basic and acidic residues" evidence="6">
    <location>
        <begin position="1"/>
        <end position="11"/>
    </location>
</feature>
<feature type="compositionally biased region" description="Basic and acidic residues" evidence="6">
    <location>
        <begin position="591"/>
        <end position="601"/>
    </location>
</feature>
<evidence type="ECO:0000256" key="4">
    <source>
        <dbReference type="ARBA" id="ARBA00022837"/>
    </source>
</evidence>
<evidence type="ECO:0000313" key="9">
    <source>
        <dbReference type="WBParaSite" id="snap_masked-unitig_36493-processed-gene-0.0-mRNA-1"/>
    </source>
</evidence>
<dbReference type="InterPro" id="IPR011992">
    <property type="entry name" value="EF-hand-dom_pair"/>
</dbReference>
<dbReference type="InterPro" id="IPR029052">
    <property type="entry name" value="Metallo-depent_PP-like"/>
</dbReference>
<accession>A0A1I8JRK6</accession>
<dbReference type="PROSITE" id="PS50222">
    <property type="entry name" value="EF_HAND_2"/>
    <property type="match status" value="1"/>
</dbReference>
<sequence>TIEVRRSEKRNANSAAAVRRRRLTPGRRAATASSSWPAASACAHAAAWAAAASSSDDASAQSGDSKEKDAALGWRDQHQVGGAASRSGTAVQGPAGGQAAHHLDDLPEHRVLQRVQPAAPVQFLSTTCSALTESAAVATRREQPPRSPAENLRPGTALQPSGWPAELKGSRRTARAIPPPQGVTIDLLSRRTCPVARRATAQSGRTAPHARDFGRPFPARSASHVQLMIDSFGRAASCIRRYLLQLLHETRAGPGGQAPNVHSGQHQHLQAVSRTACRTFTEPGYVFNGDFVDRGANSVEVPALLFALPAGVPDGSASTGGNHEDHVMNCATASSRRHSAQQDCQLFAEVFAWMPLATTGTDTCRRLRPPGNDGEKVDYLEWRQVLDLLWSDPKPQAGCRPQHVQRRRLLLRPDVTESFLRKNKLTLLSHEWQAGWLHEFCHDGAVLTVFSASNYYEEGSNRGGRYVKFDSSGKPHIVQYMASRSRRLPAMDETLRDLDLPGGLCGRPGRVRQERPAAVHDLPSSGSPWTLAALPAPRSGRFASPRRCTRSKESELETIFRIMDKDSSGHISLEEFRDSCRVLSEATGRQMADDNRSRSDGQSDGPQQRRVQSISHEFLEAFRIVDNQTVRLVGTAAALGAPAK</sequence>
<dbReference type="Gene3D" id="1.10.238.10">
    <property type="entry name" value="EF-hand"/>
    <property type="match status" value="1"/>
</dbReference>
<evidence type="ECO:0000259" key="7">
    <source>
        <dbReference type="PROSITE" id="PS50222"/>
    </source>
</evidence>
<dbReference type="InterPro" id="IPR002048">
    <property type="entry name" value="EF_hand_dom"/>
</dbReference>
<dbReference type="Proteomes" id="UP000095280">
    <property type="component" value="Unplaced"/>
</dbReference>
<protein>
    <submittedName>
        <fullName evidence="9">EF-hand domain-containing protein</fullName>
    </submittedName>
</protein>
<dbReference type="InterPro" id="IPR006186">
    <property type="entry name" value="Ser/Thr-sp_prot-phosphatase"/>
</dbReference>
<dbReference type="GO" id="GO:0016787">
    <property type="term" value="F:hydrolase activity"/>
    <property type="evidence" value="ECO:0007669"/>
    <property type="project" value="InterPro"/>
</dbReference>
<evidence type="ECO:0000256" key="2">
    <source>
        <dbReference type="ARBA" id="ARBA00008294"/>
    </source>
</evidence>
<keyword evidence="4" id="KW-0106">Calcium</keyword>
<keyword evidence="3" id="KW-0479">Metal-binding</keyword>
<dbReference type="SMART" id="SM00054">
    <property type="entry name" value="EFh"/>
    <property type="match status" value="1"/>
</dbReference>
<comment type="cofactor">
    <cofactor evidence="1">
        <name>Mn(2+)</name>
        <dbReference type="ChEBI" id="CHEBI:29035"/>
    </cofactor>
</comment>
<evidence type="ECO:0000256" key="5">
    <source>
        <dbReference type="ARBA" id="ARBA00023211"/>
    </source>
</evidence>
<dbReference type="GO" id="GO:0005509">
    <property type="term" value="F:calcium ion binding"/>
    <property type="evidence" value="ECO:0007669"/>
    <property type="project" value="InterPro"/>
</dbReference>
<proteinExistence type="inferred from homology"/>
<keyword evidence="8" id="KW-1185">Reference proteome</keyword>
<evidence type="ECO:0000256" key="3">
    <source>
        <dbReference type="ARBA" id="ARBA00022723"/>
    </source>
</evidence>
<dbReference type="WBParaSite" id="snap_masked-unitig_36493-processed-gene-0.0-mRNA-1">
    <property type="protein sequence ID" value="snap_masked-unitig_36493-processed-gene-0.0-mRNA-1"/>
    <property type="gene ID" value="snap_masked-unitig_36493-processed-gene-0.0"/>
</dbReference>
<feature type="compositionally biased region" description="Low complexity" evidence="6">
    <location>
        <begin position="26"/>
        <end position="37"/>
    </location>
</feature>
<keyword evidence="5" id="KW-0464">Manganese</keyword>
<feature type="compositionally biased region" description="Low complexity" evidence="6">
    <location>
        <begin position="50"/>
        <end position="63"/>
    </location>
</feature>
<dbReference type="SUPFAM" id="SSF47473">
    <property type="entry name" value="EF-hand"/>
    <property type="match status" value="1"/>
</dbReference>
<feature type="region of interest" description="Disordered" evidence="6">
    <location>
        <begin position="50"/>
        <end position="101"/>
    </location>
</feature>
<feature type="domain" description="EF-hand" evidence="7">
    <location>
        <begin position="551"/>
        <end position="586"/>
    </location>
</feature>
<feature type="region of interest" description="Disordered" evidence="6">
    <location>
        <begin position="587"/>
        <end position="610"/>
    </location>
</feature>
<dbReference type="PANTHER" id="PTHR45668:SF3">
    <property type="entry name" value="SERINE_THREONINE-PROTEIN PHOSPHATASE RDGC"/>
    <property type="match status" value="1"/>
</dbReference>
<evidence type="ECO:0000256" key="1">
    <source>
        <dbReference type="ARBA" id="ARBA00001936"/>
    </source>
</evidence>
<comment type="similarity">
    <text evidence="2">Belongs to the PPP phosphatase family.</text>
</comment>
<evidence type="ECO:0000256" key="6">
    <source>
        <dbReference type="SAM" id="MobiDB-lite"/>
    </source>
</evidence>
<name>A0A1I8JRK6_9PLAT</name>
<dbReference type="InterPro" id="IPR051134">
    <property type="entry name" value="PPP_phosphatase"/>
</dbReference>
<feature type="compositionally biased region" description="Basic and acidic residues" evidence="6">
    <location>
        <begin position="64"/>
        <end position="78"/>
    </location>
</feature>